<dbReference type="InterPro" id="IPR051083">
    <property type="entry name" value="GrpII_Intron_Splice-Mob/Def"/>
</dbReference>
<comment type="similarity">
    <text evidence="8">Belongs to the bacterial reverse transcriptase family.</text>
</comment>
<dbReference type="Proteomes" id="UP000007113">
    <property type="component" value="Chromosome"/>
</dbReference>
<accession>G8NSP1</accession>
<dbReference type="InterPro" id="IPR000477">
    <property type="entry name" value="RT_dom"/>
</dbReference>
<keyword evidence="4" id="KW-0479">Metal-binding</keyword>
<dbReference type="AlphaFoldDB" id="G8NSP1"/>
<keyword evidence="3 11" id="KW-0548">Nucleotidyltransferase</keyword>
<dbReference type="Pfam" id="PF00078">
    <property type="entry name" value="RVT_1"/>
    <property type="match status" value="1"/>
</dbReference>
<evidence type="ECO:0000256" key="7">
    <source>
        <dbReference type="ARBA" id="ARBA00023118"/>
    </source>
</evidence>
<dbReference type="OrthoDB" id="128297at2"/>
<evidence type="ECO:0000256" key="8">
    <source>
        <dbReference type="ARBA" id="ARBA00034120"/>
    </source>
</evidence>
<dbReference type="PRINTS" id="PR00866">
    <property type="entry name" value="RNADNAPOLMS"/>
</dbReference>
<keyword evidence="7" id="KW-0051">Antiviral defense</keyword>
<dbReference type="GO" id="GO:0051607">
    <property type="term" value="P:defense response to virus"/>
    <property type="evidence" value="ECO:0007669"/>
    <property type="project" value="UniProtKB-KW"/>
</dbReference>
<keyword evidence="5" id="KW-0460">Magnesium</keyword>
<dbReference type="CDD" id="cd03487">
    <property type="entry name" value="RT_Bac_retron_II"/>
    <property type="match status" value="1"/>
</dbReference>
<organism evidence="11 12">
    <name type="scientific">Granulicella mallensis (strain ATCC BAA-1857 / DSM 23137 / MP5ACTX8)</name>
    <dbReference type="NCBI Taxonomy" id="682795"/>
    <lineage>
        <taxon>Bacteria</taxon>
        <taxon>Pseudomonadati</taxon>
        <taxon>Acidobacteriota</taxon>
        <taxon>Terriglobia</taxon>
        <taxon>Terriglobales</taxon>
        <taxon>Acidobacteriaceae</taxon>
        <taxon>Granulicella</taxon>
    </lineage>
</organism>
<dbReference type="EC" id="2.7.7.49" evidence="1"/>
<dbReference type="InterPro" id="IPR043502">
    <property type="entry name" value="DNA/RNA_pol_sf"/>
</dbReference>
<name>G8NSP1_GRAMM</name>
<evidence type="ECO:0000313" key="11">
    <source>
        <dbReference type="EMBL" id="AEU35140.1"/>
    </source>
</evidence>
<protein>
    <recommendedName>
        <fullName evidence="1">RNA-directed DNA polymerase</fullName>
        <ecNumber evidence="1">2.7.7.49</ecNumber>
    </recommendedName>
</protein>
<evidence type="ECO:0000256" key="5">
    <source>
        <dbReference type="ARBA" id="ARBA00022842"/>
    </source>
</evidence>
<keyword evidence="6 11" id="KW-0695">RNA-directed DNA polymerase</keyword>
<feature type="domain" description="Reverse transcriptase" evidence="10">
    <location>
        <begin position="69"/>
        <end position="280"/>
    </location>
</feature>
<gene>
    <name evidence="11" type="ordered locus">AciX8_0791</name>
</gene>
<evidence type="ECO:0000256" key="1">
    <source>
        <dbReference type="ARBA" id="ARBA00012493"/>
    </source>
</evidence>
<dbReference type="STRING" id="682795.AciX8_0791"/>
<dbReference type="PANTHER" id="PTHR34047:SF7">
    <property type="entry name" value="RNA-DIRECTED DNA POLYMERASE"/>
    <property type="match status" value="1"/>
</dbReference>
<dbReference type="EMBL" id="CP003130">
    <property type="protein sequence ID" value="AEU35140.1"/>
    <property type="molecule type" value="Genomic_DNA"/>
</dbReference>
<dbReference type="GO" id="GO:0003723">
    <property type="term" value="F:RNA binding"/>
    <property type="evidence" value="ECO:0007669"/>
    <property type="project" value="InterPro"/>
</dbReference>
<dbReference type="InterPro" id="IPR000123">
    <property type="entry name" value="Reverse_transcriptase_msDNA"/>
</dbReference>
<keyword evidence="12" id="KW-1185">Reference proteome</keyword>
<dbReference type="HOGENOM" id="CLU_028398_2_0_0"/>
<sequence length="342" mass="38693">MITPLVSFTSFAQFEQALRDSRVSAHSGASFSNSLEVDRLVKSARELYGRGLPPIVSSRTFSLLFGVSPRLISAMTKSPEKYWRTFEIKKRSGKGRNIAAPRVFLKTVQRFLLRFVLEKIPIHPNAFGFAPGKGIFKHAERHLKARFVLTLDIADFFPSISWTQVRDIFANIGFPDGVPSLLADLCTRNKVFPQGAPTSPYLSNLIFLKTDEALTEAANQFEMRYSRYADDLTFSCDSQPSDEARLAFEQIIRDAGFRIQHSKTRLRGPSQAREVTGLLVNEKIQPSRHTRRLLRAKFHNLLRSTSLEQETLPSLGGWASYVNSYDVVKGEEYLSIVRSKAR</sequence>
<dbReference type="KEGG" id="gma:AciX8_0791"/>
<keyword evidence="2 11" id="KW-0808">Transferase</keyword>
<dbReference type="GO" id="GO:0046872">
    <property type="term" value="F:metal ion binding"/>
    <property type="evidence" value="ECO:0007669"/>
    <property type="project" value="UniProtKB-KW"/>
</dbReference>
<dbReference type="PROSITE" id="PS50878">
    <property type="entry name" value="RT_POL"/>
    <property type="match status" value="1"/>
</dbReference>
<evidence type="ECO:0000256" key="9">
    <source>
        <dbReference type="ARBA" id="ARBA00048173"/>
    </source>
</evidence>
<evidence type="ECO:0000256" key="4">
    <source>
        <dbReference type="ARBA" id="ARBA00022723"/>
    </source>
</evidence>
<dbReference type="SUPFAM" id="SSF56672">
    <property type="entry name" value="DNA/RNA polymerases"/>
    <property type="match status" value="1"/>
</dbReference>
<evidence type="ECO:0000256" key="6">
    <source>
        <dbReference type="ARBA" id="ARBA00022918"/>
    </source>
</evidence>
<proteinExistence type="inferred from homology"/>
<dbReference type="PANTHER" id="PTHR34047">
    <property type="entry name" value="NUCLEAR INTRON MATURASE 1, MITOCHONDRIAL-RELATED"/>
    <property type="match status" value="1"/>
</dbReference>
<dbReference type="RefSeq" id="WP_014264022.1">
    <property type="nucleotide sequence ID" value="NC_016631.1"/>
</dbReference>
<dbReference type="GO" id="GO:0003964">
    <property type="term" value="F:RNA-directed DNA polymerase activity"/>
    <property type="evidence" value="ECO:0007669"/>
    <property type="project" value="UniProtKB-KW"/>
</dbReference>
<evidence type="ECO:0000256" key="2">
    <source>
        <dbReference type="ARBA" id="ARBA00022679"/>
    </source>
</evidence>
<evidence type="ECO:0000259" key="10">
    <source>
        <dbReference type="PROSITE" id="PS50878"/>
    </source>
</evidence>
<dbReference type="NCBIfam" id="NF038233">
    <property type="entry name" value="retron_St85_RT"/>
    <property type="match status" value="1"/>
</dbReference>
<dbReference type="eggNOG" id="COG3344">
    <property type="taxonomic scope" value="Bacteria"/>
</dbReference>
<evidence type="ECO:0000313" key="12">
    <source>
        <dbReference type="Proteomes" id="UP000007113"/>
    </source>
</evidence>
<comment type="catalytic activity">
    <reaction evidence="9">
        <text>DNA(n) + a 2'-deoxyribonucleoside 5'-triphosphate = DNA(n+1) + diphosphate</text>
        <dbReference type="Rhea" id="RHEA:22508"/>
        <dbReference type="Rhea" id="RHEA-COMP:17339"/>
        <dbReference type="Rhea" id="RHEA-COMP:17340"/>
        <dbReference type="ChEBI" id="CHEBI:33019"/>
        <dbReference type="ChEBI" id="CHEBI:61560"/>
        <dbReference type="ChEBI" id="CHEBI:173112"/>
        <dbReference type="EC" id="2.7.7.49"/>
    </reaction>
</comment>
<reference evidence="11 12" key="1">
    <citation type="submission" date="2011-11" db="EMBL/GenBank/DDBJ databases">
        <title>Complete sequence of Granulicella mallensis MP5ACTX8.</title>
        <authorList>
            <consortium name="US DOE Joint Genome Institute"/>
            <person name="Lucas S."/>
            <person name="Copeland A."/>
            <person name="Lapidus A."/>
            <person name="Cheng J.-F."/>
            <person name="Goodwin L."/>
            <person name="Pitluck S."/>
            <person name="Peters L."/>
            <person name="Lu M."/>
            <person name="Detter J.C."/>
            <person name="Han C."/>
            <person name="Tapia R."/>
            <person name="Land M."/>
            <person name="Hauser L."/>
            <person name="Kyrpides N."/>
            <person name="Ivanova N."/>
            <person name="Mikhailova N."/>
            <person name="Pagani I."/>
            <person name="Rawat S."/>
            <person name="Mannisto M."/>
            <person name="Haggblom M."/>
            <person name="Woyke T."/>
        </authorList>
    </citation>
    <scope>NUCLEOTIDE SEQUENCE [LARGE SCALE GENOMIC DNA]</scope>
    <source>
        <strain evidence="12">ATCC BAA-1857 / DSM 23137 / MP5ACTX8</strain>
    </source>
</reference>
<evidence type="ECO:0000256" key="3">
    <source>
        <dbReference type="ARBA" id="ARBA00022695"/>
    </source>
</evidence>